<evidence type="ECO:0000256" key="5">
    <source>
        <dbReference type="ARBA" id="ARBA00022884"/>
    </source>
</evidence>
<dbReference type="GO" id="GO:0003723">
    <property type="term" value="F:RNA binding"/>
    <property type="evidence" value="ECO:0007669"/>
    <property type="project" value="UniProtKB-KW"/>
</dbReference>
<comment type="similarity">
    <text evidence="2">Belongs to the HutP family.</text>
</comment>
<evidence type="ECO:0000256" key="8">
    <source>
        <dbReference type="ARBA" id="ARBA00023163"/>
    </source>
</evidence>
<keyword evidence="10" id="KW-1185">Reference proteome</keyword>
<dbReference type="Gene3D" id="3.40.1510.10">
    <property type="entry name" value="Hut operon regulatory protein HutP"/>
    <property type="match status" value="1"/>
</dbReference>
<keyword evidence="8" id="KW-0804">Transcription</keyword>
<accession>A0A1L8D0E9</accession>
<evidence type="ECO:0000313" key="10">
    <source>
        <dbReference type="Proteomes" id="UP000187338"/>
    </source>
</evidence>
<gene>
    <name evidence="9" type="ORF">ciss_05610</name>
</gene>
<protein>
    <recommendedName>
        <fullName evidence="4">Hut operon positive regulatory protein</fullName>
    </recommendedName>
</protein>
<dbReference type="EMBL" id="BDJL01000011">
    <property type="protein sequence ID" value="GAV24628.1"/>
    <property type="molecule type" value="Genomic_DNA"/>
</dbReference>
<organism evidence="9 10">
    <name type="scientific">Carboxydothermus islandicus</name>
    <dbReference type="NCBI Taxonomy" id="661089"/>
    <lineage>
        <taxon>Bacteria</taxon>
        <taxon>Bacillati</taxon>
        <taxon>Bacillota</taxon>
        <taxon>Clostridia</taxon>
        <taxon>Thermoanaerobacterales</taxon>
        <taxon>Thermoanaerobacteraceae</taxon>
        <taxon>Carboxydothermus</taxon>
    </lineage>
</organism>
<dbReference type="OrthoDB" id="1629373at2"/>
<comment type="function">
    <text evidence="1">Antiterminator that binds to cis-acting regulatory sequences on the mRNA in the presence of histidine, thereby suppressing transcription termination and activating the hut operon for histidine utilization.</text>
</comment>
<keyword evidence="5" id="KW-0694">RNA-binding</keyword>
<evidence type="ECO:0000313" key="9">
    <source>
        <dbReference type="EMBL" id="GAV24628.1"/>
    </source>
</evidence>
<comment type="subunit">
    <text evidence="3">Homohexamer.</text>
</comment>
<keyword evidence="7" id="KW-0010">Activator</keyword>
<name>A0A1L8D0E9_9THEO</name>
<evidence type="ECO:0000256" key="1">
    <source>
        <dbReference type="ARBA" id="ARBA00002945"/>
    </source>
</evidence>
<evidence type="ECO:0000256" key="2">
    <source>
        <dbReference type="ARBA" id="ARBA00009992"/>
    </source>
</evidence>
<dbReference type="AlphaFoldDB" id="A0A1L8D0E9"/>
<dbReference type="STRING" id="661089.ciss_05610"/>
<dbReference type="CDD" id="cd11640">
    <property type="entry name" value="HutP"/>
    <property type="match status" value="1"/>
</dbReference>
<evidence type="ECO:0000256" key="4">
    <source>
        <dbReference type="ARBA" id="ARBA00019377"/>
    </source>
</evidence>
<evidence type="ECO:0000256" key="7">
    <source>
        <dbReference type="ARBA" id="ARBA00023159"/>
    </source>
</evidence>
<sequence length="138" mass="14515">MPNVGSKKAAKAALMMALTETREEEKELKIKLAEENIRAAAVDYGGDFISAVNKIVERAVVAAKREGVIKETHADEGAIAGATREAISQLMTKALGLNVGGKIGIARFQDHVAVAVFFGVGLLHLDEVGVGLGHRAVP</sequence>
<dbReference type="InterPro" id="IPR036482">
    <property type="entry name" value="Regulatory_HutP_sf"/>
</dbReference>
<reference evidence="10" key="1">
    <citation type="submission" date="2016-12" db="EMBL/GenBank/DDBJ databases">
        <title>Draft Genome Sequences od Carboxydothermus pertinax and islandicus, Hydrogenogenic Carboxydotrophic Bacteria.</title>
        <authorList>
            <person name="Fukuyama Y."/>
            <person name="Ohmae K."/>
            <person name="Yoneda Y."/>
            <person name="Yoshida T."/>
            <person name="Sako Y."/>
        </authorList>
    </citation>
    <scope>NUCLEOTIDE SEQUENCE [LARGE SCALE GENOMIC DNA]</scope>
    <source>
        <strain evidence="10">SET</strain>
    </source>
</reference>
<proteinExistence type="inferred from homology"/>
<evidence type="ECO:0000256" key="6">
    <source>
        <dbReference type="ARBA" id="ARBA00023015"/>
    </source>
</evidence>
<comment type="caution">
    <text evidence="9">The sequence shown here is derived from an EMBL/GenBank/DDBJ whole genome shotgun (WGS) entry which is preliminary data.</text>
</comment>
<dbReference type="InterPro" id="IPR015111">
    <property type="entry name" value="Regulatory_HutP"/>
</dbReference>
<dbReference type="Pfam" id="PF09021">
    <property type="entry name" value="HutP"/>
    <property type="match status" value="1"/>
</dbReference>
<dbReference type="SUPFAM" id="SSF111064">
    <property type="entry name" value="Hut operon positive regulatory protein HutP"/>
    <property type="match status" value="1"/>
</dbReference>
<keyword evidence="6" id="KW-0805">Transcription regulation</keyword>
<dbReference type="RefSeq" id="WP_075864824.1">
    <property type="nucleotide sequence ID" value="NZ_BDJL01000011.1"/>
</dbReference>
<evidence type="ECO:0000256" key="3">
    <source>
        <dbReference type="ARBA" id="ARBA00011643"/>
    </source>
</evidence>
<dbReference type="Proteomes" id="UP000187338">
    <property type="component" value="Unassembled WGS sequence"/>
</dbReference>